<evidence type="ECO:0000256" key="2">
    <source>
        <dbReference type="SAM" id="Phobius"/>
    </source>
</evidence>
<gene>
    <name evidence="3" type="ORF">HETIRDRAFT_168609</name>
</gene>
<keyword evidence="2" id="KW-1133">Transmembrane helix</keyword>
<dbReference type="HOGENOM" id="CLU_1378281_0_0_1"/>
<organism evidence="3 4">
    <name type="scientific">Heterobasidion irregulare (strain TC 32-1)</name>
    <dbReference type="NCBI Taxonomy" id="747525"/>
    <lineage>
        <taxon>Eukaryota</taxon>
        <taxon>Fungi</taxon>
        <taxon>Dikarya</taxon>
        <taxon>Basidiomycota</taxon>
        <taxon>Agaricomycotina</taxon>
        <taxon>Agaricomycetes</taxon>
        <taxon>Russulales</taxon>
        <taxon>Bondarzewiaceae</taxon>
        <taxon>Heterobasidion</taxon>
        <taxon>Heterobasidion annosum species complex</taxon>
    </lineage>
</organism>
<dbReference type="KEGG" id="hir:HETIRDRAFT_168609"/>
<protein>
    <submittedName>
        <fullName evidence="3">Uncharacterized protein</fullName>
    </submittedName>
</protein>
<proteinExistence type="predicted"/>
<keyword evidence="4" id="KW-1185">Reference proteome</keyword>
<evidence type="ECO:0000313" key="4">
    <source>
        <dbReference type="Proteomes" id="UP000030671"/>
    </source>
</evidence>
<dbReference type="Proteomes" id="UP000030671">
    <property type="component" value="Unassembled WGS sequence"/>
</dbReference>
<feature type="compositionally biased region" description="Basic and acidic residues" evidence="1">
    <location>
        <begin position="79"/>
        <end position="90"/>
    </location>
</feature>
<reference evidence="3 4" key="1">
    <citation type="journal article" date="2012" name="New Phytol.">
        <title>Insight into trade-off between wood decay and parasitism from the genome of a fungal forest pathogen.</title>
        <authorList>
            <person name="Olson A."/>
            <person name="Aerts A."/>
            <person name="Asiegbu F."/>
            <person name="Belbahri L."/>
            <person name="Bouzid O."/>
            <person name="Broberg A."/>
            <person name="Canback B."/>
            <person name="Coutinho P.M."/>
            <person name="Cullen D."/>
            <person name="Dalman K."/>
            <person name="Deflorio G."/>
            <person name="van Diepen L.T."/>
            <person name="Dunand C."/>
            <person name="Duplessis S."/>
            <person name="Durling M."/>
            <person name="Gonthier P."/>
            <person name="Grimwood J."/>
            <person name="Fossdal C.G."/>
            <person name="Hansson D."/>
            <person name="Henrissat B."/>
            <person name="Hietala A."/>
            <person name="Himmelstrand K."/>
            <person name="Hoffmeister D."/>
            <person name="Hogberg N."/>
            <person name="James T.Y."/>
            <person name="Karlsson M."/>
            <person name="Kohler A."/>
            <person name="Kues U."/>
            <person name="Lee Y.H."/>
            <person name="Lin Y.C."/>
            <person name="Lind M."/>
            <person name="Lindquist E."/>
            <person name="Lombard V."/>
            <person name="Lucas S."/>
            <person name="Lunden K."/>
            <person name="Morin E."/>
            <person name="Murat C."/>
            <person name="Park J."/>
            <person name="Raffaello T."/>
            <person name="Rouze P."/>
            <person name="Salamov A."/>
            <person name="Schmutz J."/>
            <person name="Solheim H."/>
            <person name="Stahlberg J."/>
            <person name="Velez H."/>
            <person name="de Vries R.P."/>
            <person name="Wiebenga A."/>
            <person name="Woodward S."/>
            <person name="Yakovlev I."/>
            <person name="Garbelotto M."/>
            <person name="Martin F."/>
            <person name="Grigoriev I.V."/>
            <person name="Stenlid J."/>
        </authorList>
    </citation>
    <scope>NUCLEOTIDE SEQUENCE [LARGE SCALE GENOMIC DNA]</scope>
    <source>
        <strain evidence="3 4">TC 32-1</strain>
    </source>
</reference>
<dbReference type="InParanoid" id="W4KHC6"/>
<feature type="transmembrane region" description="Helical" evidence="2">
    <location>
        <begin position="37"/>
        <end position="63"/>
    </location>
</feature>
<feature type="region of interest" description="Disordered" evidence="1">
    <location>
        <begin position="69"/>
        <end position="177"/>
    </location>
</feature>
<name>W4KHC6_HETIT</name>
<keyword evidence="2" id="KW-0812">Transmembrane</keyword>
<evidence type="ECO:0000313" key="3">
    <source>
        <dbReference type="EMBL" id="ETW85119.1"/>
    </source>
</evidence>
<dbReference type="RefSeq" id="XP_009542004.1">
    <property type="nucleotide sequence ID" value="XM_009543709.1"/>
</dbReference>
<keyword evidence="2" id="KW-0472">Membrane</keyword>
<sequence length="198" mass="21632">MFGIVALLALVPTVLIFRLTCLVLTVSDVSDCASSSFITTMIAVIFSGSITLLSLVGVILVHLKQRRARLSKPPRHLPNRREAEPMRERGNNAQGMAPSRERGNNAQGMAPSRERGNNAQGMARSRERGNNAQGMAPSRERGNNAQGMAPSRERGNNAQGMARSRDVGRQSRKQNYTNNDWGCETCSECDPCLPFAFA</sequence>
<dbReference type="GeneID" id="20668171"/>
<feature type="compositionally biased region" description="Basic residues" evidence="1">
    <location>
        <begin position="69"/>
        <end position="78"/>
    </location>
</feature>
<dbReference type="AlphaFoldDB" id="W4KHC6"/>
<accession>W4KHC6</accession>
<dbReference type="EMBL" id="KI925455">
    <property type="protein sequence ID" value="ETW85119.1"/>
    <property type="molecule type" value="Genomic_DNA"/>
</dbReference>
<evidence type="ECO:0000256" key="1">
    <source>
        <dbReference type="SAM" id="MobiDB-lite"/>
    </source>
</evidence>